<gene>
    <name evidence="1" type="ORF">E2650_00655</name>
</gene>
<proteinExistence type="predicted"/>
<sequence length="332" mass="38034">MSIYNISNKKLQPLQQTTFAAEGLQERYDLQEALKHNIDAIAPDCLIISDEFSDWEDSRRRIDLLAIDRNANLVVIELKRDDTGAHMELQALRYAAMIANMTFDKACEYFEAYIEQEGLDIDARKTLLEFAELDESSLDDFGTDVRIVLVSADFGKELTTSVLWLRDKGLDISCVRLTPFKFQGNVLINSEQIIPVPEAEAYQIKFREKRAEEKKSQSGGRDYSQFRYKGENYNKRNLALVLLKDWIEMNSPANLAAILSVFDRTIHRSGVAILWDDIKESRMKRYHSSDDATILLRSGECIAISNQWSIEGITRLINKMAEFGIVTEKVNQ</sequence>
<evidence type="ECO:0000313" key="1">
    <source>
        <dbReference type="EMBL" id="MDG5898435.1"/>
    </source>
</evidence>
<dbReference type="Gene3D" id="3.40.1350.10">
    <property type="match status" value="1"/>
</dbReference>
<dbReference type="AlphaFoldDB" id="A0AAW6QRQ4"/>
<dbReference type="InterPro" id="IPR011856">
    <property type="entry name" value="tRNA_endonuc-like_dom_sf"/>
</dbReference>
<dbReference type="GO" id="GO:0003676">
    <property type="term" value="F:nucleic acid binding"/>
    <property type="evidence" value="ECO:0007669"/>
    <property type="project" value="InterPro"/>
</dbReference>
<reference evidence="1" key="1">
    <citation type="journal article" date="2019" name="Int J Environ Res Public Health">
        <title>Characterization of Chromosome-Mediated BlaOXA-894 in Shewanella xiamenensis Isolated from Pig Wastewater.</title>
        <authorList>
            <person name="Zou H."/>
            <person name="Zhou Z."/>
            <person name="Xia H."/>
            <person name="Zhao Q."/>
            <person name="Li X."/>
        </authorList>
    </citation>
    <scope>NUCLEOTIDE SEQUENCE</scope>
    <source>
        <strain evidence="1">2015oxa</strain>
    </source>
</reference>
<reference evidence="1" key="2">
    <citation type="submission" date="2019-04" db="EMBL/GenBank/DDBJ databases">
        <authorList>
            <person name="Zou H."/>
        </authorList>
    </citation>
    <scope>NUCLEOTIDE SEQUENCE</scope>
    <source>
        <strain evidence="1">2015oxa</strain>
    </source>
</reference>
<comment type="caution">
    <text evidence="1">The sequence shown here is derived from an EMBL/GenBank/DDBJ whole genome shotgun (WGS) entry which is preliminary data.</text>
</comment>
<dbReference type="Proteomes" id="UP001152518">
    <property type="component" value="Unassembled WGS sequence"/>
</dbReference>
<dbReference type="RefSeq" id="WP_257749890.1">
    <property type="nucleotide sequence ID" value="NZ_CP106874.1"/>
</dbReference>
<name>A0AAW6QRQ4_9GAMM</name>
<organism evidence="1">
    <name type="scientific">Shewanella xiamenensis</name>
    <dbReference type="NCBI Taxonomy" id="332186"/>
    <lineage>
        <taxon>Bacteria</taxon>
        <taxon>Pseudomonadati</taxon>
        <taxon>Pseudomonadota</taxon>
        <taxon>Gammaproteobacteria</taxon>
        <taxon>Alteromonadales</taxon>
        <taxon>Shewanellaceae</taxon>
        <taxon>Shewanella</taxon>
    </lineage>
</organism>
<dbReference type="EMBL" id="SUNE01000001">
    <property type="protein sequence ID" value="MDG5898435.1"/>
    <property type="molecule type" value="Genomic_DNA"/>
</dbReference>
<evidence type="ECO:0008006" key="2">
    <source>
        <dbReference type="Google" id="ProtNLM"/>
    </source>
</evidence>
<accession>A0AAW6QRQ4</accession>
<protein>
    <recommendedName>
        <fullName evidence="2">Endonuclease NucS</fullName>
    </recommendedName>
</protein>